<dbReference type="SUPFAM" id="SSF101898">
    <property type="entry name" value="NHL repeat"/>
    <property type="match status" value="1"/>
</dbReference>
<dbReference type="Proteomes" id="UP000320513">
    <property type="component" value="Unassembled WGS sequence"/>
</dbReference>
<dbReference type="RefSeq" id="WP_144945542.1">
    <property type="nucleotide sequence ID" value="NZ_VMQU01000024.1"/>
</dbReference>
<evidence type="ECO:0000313" key="1">
    <source>
        <dbReference type="EMBL" id="TVS90744.1"/>
    </source>
</evidence>
<keyword evidence="2" id="KW-1185">Reference proteome</keyword>
<reference evidence="1 2" key="1">
    <citation type="submission" date="2019-07" db="EMBL/GenBank/DDBJ databases">
        <title>New Mycobacterium species.</title>
        <authorList>
            <person name="Tortoli E."/>
            <person name="Ghielmetti G."/>
            <person name="Friedel U."/>
            <person name="Trovato A."/>
        </authorList>
    </citation>
    <scope>NUCLEOTIDE SEQUENCE [LARGE SCALE GENOMIC DNA]</scope>
    <source>
        <strain evidence="1 2">16-83</strain>
    </source>
</reference>
<evidence type="ECO:0000313" key="2">
    <source>
        <dbReference type="Proteomes" id="UP000320513"/>
    </source>
</evidence>
<organism evidence="1 2">
    <name type="scientific">Mycobacterium helveticum</name>
    <dbReference type="NCBI Taxonomy" id="2592811"/>
    <lineage>
        <taxon>Bacteria</taxon>
        <taxon>Bacillati</taxon>
        <taxon>Actinomycetota</taxon>
        <taxon>Actinomycetes</taxon>
        <taxon>Mycobacteriales</taxon>
        <taxon>Mycobacteriaceae</taxon>
        <taxon>Mycobacterium</taxon>
    </lineage>
</organism>
<evidence type="ECO:0008006" key="3">
    <source>
        <dbReference type="Google" id="ProtNLM"/>
    </source>
</evidence>
<sequence length="252" mass="26718">MTDSTIPVPDHGDGFLTKLDTDGATIEPKWLTGLSQVKNIAVHGDWLYAADSHALVVIDIDAATIVARYDAPNSMYIDGVAVHPNGDVYVGDLGKNTIWRLTPDGGWAPWLESDLLHHPDGLIAEEDRLIAVGFGGLGPFRTDPDEPETGYLSAIGLADRSVTPIGDGTPIGHLDGLAAHPAGGYLATDSINGALFTIDDAGRTRLVHDFPSTSGPADIDVIADLGLVLVAMLFENAVRAFELPDLYEGQSR</sequence>
<name>A0A557XXA6_9MYCO</name>
<dbReference type="OrthoDB" id="9797664at2"/>
<dbReference type="InterPro" id="IPR011042">
    <property type="entry name" value="6-blade_b-propeller_TolB-like"/>
</dbReference>
<gene>
    <name evidence="1" type="ORF">FPZ47_07900</name>
</gene>
<comment type="caution">
    <text evidence="1">The sequence shown here is derived from an EMBL/GenBank/DDBJ whole genome shotgun (WGS) entry which is preliminary data.</text>
</comment>
<dbReference type="AlphaFoldDB" id="A0A557XXA6"/>
<accession>A0A557XXA6</accession>
<dbReference type="Gene3D" id="2.120.10.30">
    <property type="entry name" value="TolB, C-terminal domain"/>
    <property type="match status" value="1"/>
</dbReference>
<protein>
    <recommendedName>
        <fullName evidence="3">SMP-30/gluconolactonase/LRE family protein</fullName>
    </recommendedName>
</protein>
<proteinExistence type="predicted"/>
<dbReference type="EMBL" id="VMQU01000024">
    <property type="protein sequence ID" value="TVS90744.1"/>
    <property type="molecule type" value="Genomic_DNA"/>
</dbReference>